<evidence type="ECO:0000313" key="2">
    <source>
        <dbReference type="Proteomes" id="UP000586031"/>
    </source>
</evidence>
<dbReference type="AlphaFoldDB" id="A0A7J4TIB3"/>
<gene>
    <name evidence="1" type="ORF">HA271_02000</name>
</gene>
<evidence type="ECO:0000313" key="1">
    <source>
        <dbReference type="EMBL" id="HII83621.1"/>
    </source>
</evidence>
<name>A0A7J4TIB3_9EURY</name>
<comment type="caution">
    <text evidence="1">The sequence shown here is derived from an EMBL/GenBank/DDBJ whole genome shotgun (WGS) entry which is preliminary data.</text>
</comment>
<sequence>MNFFKEIGVKKGISRLFVGGVHGKEGLSTINALQMAENITVNGGSLVLCNFPPSPYLSTLDPLYYLSLAGSKLLDLVMKNQPEIYLELHCYHPENYAKLTRQDRKEIFGVPGLMELKNGVLIGSVSPLIRSTFFDLNDFPFTLEMPCNPSEESLQTCREIMEIVAGSGNRLEIMEKLSSVYPQRVETLNSYFKDFSRNFHSAFEEIKQKSLKTPLKDYQDLKKLINDVLDEGNFDLNHVQIKQLEGAFLIFKEYGSFKSCKLNTRKKWNSGKKLR</sequence>
<dbReference type="InterPro" id="IPR019218">
    <property type="entry name" value="DUF2119"/>
</dbReference>
<accession>A0A7J4TIB3</accession>
<dbReference type="EMBL" id="DUHE01000059">
    <property type="protein sequence ID" value="HII83621.1"/>
    <property type="molecule type" value="Genomic_DNA"/>
</dbReference>
<dbReference type="Pfam" id="PF09892">
    <property type="entry name" value="DUF2119"/>
    <property type="match status" value="1"/>
</dbReference>
<organism evidence="1 2">
    <name type="scientific">Methanobacterium subterraneum</name>
    <dbReference type="NCBI Taxonomy" id="59277"/>
    <lineage>
        <taxon>Archaea</taxon>
        <taxon>Methanobacteriati</taxon>
        <taxon>Methanobacteriota</taxon>
        <taxon>Methanomada group</taxon>
        <taxon>Methanobacteria</taxon>
        <taxon>Methanobacteriales</taxon>
        <taxon>Methanobacteriaceae</taxon>
        <taxon>Methanobacterium</taxon>
    </lineage>
</organism>
<proteinExistence type="predicted"/>
<protein>
    <submittedName>
        <fullName evidence="1">DUF2119 family protein</fullName>
    </submittedName>
</protein>
<dbReference type="Proteomes" id="UP000586031">
    <property type="component" value="Unassembled WGS sequence"/>
</dbReference>
<reference evidence="2" key="1">
    <citation type="journal article" date="2020" name="bioRxiv">
        <title>A rank-normalized archaeal taxonomy based on genome phylogeny resolves widespread incomplete and uneven classifications.</title>
        <authorList>
            <person name="Rinke C."/>
            <person name="Chuvochina M."/>
            <person name="Mussig A.J."/>
            <person name="Chaumeil P.-A."/>
            <person name="Waite D.W."/>
            <person name="Whitman W.B."/>
            <person name="Parks D.H."/>
            <person name="Hugenholtz P."/>
        </authorList>
    </citation>
    <scope>NUCLEOTIDE SEQUENCE [LARGE SCALE GENOMIC DNA]</scope>
</reference>